<feature type="transmembrane region" description="Helical" evidence="6">
    <location>
        <begin position="211"/>
        <end position="233"/>
    </location>
</feature>
<sequence length="337" mass="35106">MIFLVVRFLLVPSVPAAERALEVLSHVEPTLLALGVLLEALSLATYSVLTSVVLPREGRPAFSWLFRTDLSALSVAHVTPAGAATSNVVRVGLLHRGGVRVEEAVAAVAVQGFGSAATLQLILGVAALTGVLLGVAPGLYAGVAVAVICVLMAELAVVRAVEHHPDGLPAAAERITRWSSSRWRARLQGWVRPTMVRVVDLLSERRLLGRFAVWGSLNWCLDAAALWVFLAAFGVRPNPVALCVAYGVANVMAGVPIAPGGLGVVEAGVISVLTGLGEPSGPVVLGVVAWRLLQFWLPIPVGAACYASLVVSSRAGRRPRIGGAEAPPVTLGAHRQG</sequence>
<dbReference type="STRING" id="264251.FB00_13020"/>
<evidence type="ECO:0000256" key="5">
    <source>
        <dbReference type="ARBA" id="ARBA00023136"/>
    </source>
</evidence>
<dbReference type="NCBIfam" id="TIGR00374">
    <property type="entry name" value="flippase-like domain"/>
    <property type="match status" value="1"/>
</dbReference>
<dbReference type="EMBL" id="JNBQ01000016">
    <property type="protein sequence ID" value="KLN34330.1"/>
    <property type="molecule type" value="Genomic_DNA"/>
</dbReference>
<dbReference type="PATRIC" id="fig|264251.5.peg.2646"/>
<evidence type="ECO:0000256" key="6">
    <source>
        <dbReference type="SAM" id="Phobius"/>
    </source>
</evidence>
<comment type="caution">
    <text evidence="7">The sequence shown here is derived from an EMBL/GenBank/DDBJ whole genome shotgun (WGS) entry which is preliminary data.</text>
</comment>
<name>A0A0H2KLC2_9MICO</name>
<dbReference type="PANTHER" id="PTHR39087:SF2">
    <property type="entry name" value="UPF0104 MEMBRANE PROTEIN MJ1595"/>
    <property type="match status" value="1"/>
</dbReference>
<dbReference type="Pfam" id="PF03706">
    <property type="entry name" value="LPG_synthase_TM"/>
    <property type="match status" value="1"/>
</dbReference>
<keyword evidence="8" id="KW-1185">Reference proteome</keyword>
<evidence type="ECO:0000256" key="3">
    <source>
        <dbReference type="ARBA" id="ARBA00022692"/>
    </source>
</evidence>
<dbReference type="RefSeq" id="WP_047233284.1">
    <property type="nucleotide sequence ID" value="NZ_JNBQ01000016.1"/>
</dbReference>
<gene>
    <name evidence="7" type="ORF">FB00_13020</name>
</gene>
<keyword evidence="2" id="KW-1003">Cell membrane</keyword>
<organism evidence="7 8">
    <name type="scientific">Cellulosimicrobium funkei</name>
    <dbReference type="NCBI Taxonomy" id="264251"/>
    <lineage>
        <taxon>Bacteria</taxon>
        <taxon>Bacillati</taxon>
        <taxon>Actinomycetota</taxon>
        <taxon>Actinomycetes</taxon>
        <taxon>Micrococcales</taxon>
        <taxon>Promicromonosporaceae</taxon>
        <taxon>Cellulosimicrobium</taxon>
    </lineage>
</organism>
<keyword evidence="3 6" id="KW-0812">Transmembrane</keyword>
<dbReference type="GO" id="GO:0005886">
    <property type="term" value="C:plasma membrane"/>
    <property type="evidence" value="ECO:0007669"/>
    <property type="project" value="UniProtKB-SubCell"/>
</dbReference>
<feature type="transmembrane region" description="Helical" evidence="6">
    <location>
        <begin position="139"/>
        <end position="158"/>
    </location>
</feature>
<keyword evidence="4 6" id="KW-1133">Transmembrane helix</keyword>
<proteinExistence type="predicted"/>
<evidence type="ECO:0000256" key="1">
    <source>
        <dbReference type="ARBA" id="ARBA00004651"/>
    </source>
</evidence>
<comment type="subcellular location">
    <subcellularLocation>
        <location evidence="1">Cell membrane</location>
        <topology evidence="1">Multi-pass membrane protein</topology>
    </subcellularLocation>
</comment>
<evidence type="ECO:0000313" key="7">
    <source>
        <dbReference type="EMBL" id="KLN34330.1"/>
    </source>
</evidence>
<reference evidence="7 8" key="1">
    <citation type="submission" date="2014-05" db="EMBL/GenBank/DDBJ databases">
        <title>Cellulosimicrobium funkei U11 genome.</title>
        <authorList>
            <person name="Hu C."/>
            <person name="Gong Y."/>
            <person name="Wan W."/>
            <person name="Jiang M."/>
        </authorList>
    </citation>
    <scope>NUCLEOTIDE SEQUENCE [LARGE SCALE GENOMIC DNA]</scope>
    <source>
        <strain evidence="7 8">U11</strain>
    </source>
</reference>
<evidence type="ECO:0000256" key="2">
    <source>
        <dbReference type="ARBA" id="ARBA00022475"/>
    </source>
</evidence>
<evidence type="ECO:0000256" key="4">
    <source>
        <dbReference type="ARBA" id="ARBA00022989"/>
    </source>
</evidence>
<protein>
    <recommendedName>
        <fullName evidence="9">Flippase-like domain-containing protein</fullName>
    </recommendedName>
</protein>
<keyword evidence="5 6" id="KW-0472">Membrane</keyword>
<evidence type="ECO:0008006" key="9">
    <source>
        <dbReference type="Google" id="ProtNLM"/>
    </source>
</evidence>
<dbReference type="Proteomes" id="UP000035265">
    <property type="component" value="Unassembled WGS sequence"/>
</dbReference>
<feature type="transmembrane region" description="Helical" evidence="6">
    <location>
        <begin position="104"/>
        <end position="133"/>
    </location>
</feature>
<feature type="transmembrane region" description="Helical" evidence="6">
    <location>
        <begin position="293"/>
        <end position="311"/>
    </location>
</feature>
<dbReference type="InterPro" id="IPR022791">
    <property type="entry name" value="L-PG_synthase/AglD"/>
</dbReference>
<accession>A0A0H2KLC2</accession>
<dbReference type="PANTHER" id="PTHR39087">
    <property type="entry name" value="UPF0104 MEMBRANE PROTEIN MJ1595"/>
    <property type="match status" value="1"/>
</dbReference>
<evidence type="ECO:0000313" key="8">
    <source>
        <dbReference type="Proteomes" id="UP000035265"/>
    </source>
</evidence>
<dbReference type="AlphaFoldDB" id="A0A0H2KLC2"/>